<keyword evidence="3" id="KW-1185">Reference proteome</keyword>
<organism evidence="2 3">
    <name type="scientific">Hordeum vulgare subsp. vulgare</name>
    <name type="common">Domesticated barley</name>
    <dbReference type="NCBI Taxonomy" id="112509"/>
    <lineage>
        <taxon>Eukaryota</taxon>
        <taxon>Viridiplantae</taxon>
        <taxon>Streptophyta</taxon>
        <taxon>Embryophyta</taxon>
        <taxon>Tracheophyta</taxon>
        <taxon>Spermatophyta</taxon>
        <taxon>Magnoliopsida</taxon>
        <taxon>Liliopsida</taxon>
        <taxon>Poales</taxon>
        <taxon>Poaceae</taxon>
        <taxon>BOP clade</taxon>
        <taxon>Pooideae</taxon>
        <taxon>Triticodae</taxon>
        <taxon>Triticeae</taxon>
        <taxon>Hordeinae</taxon>
        <taxon>Hordeum</taxon>
    </lineage>
</organism>
<feature type="region of interest" description="Disordered" evidence="1">
    <location>
        <begin position="1"/>
        <end position="23"/>
    </location>
</feature>
<dbReference type="AlphaFoldDB" id="A0A8I6YF65"/>
<dbReference type="PANTHER" id="PTHR33075:SF10">
    <property type="entry name" value="DUF4283 DOMAIN-CONTAINING PROTEIN"/>
    <property type="match status" value="1"/>
</dbReference>
<evidence type="ECO:0000313" key="2">
    <source>
        <dbReference type="EnsemblPlants" id="HORVU.MOREX.r3.7HG0686570.1.CDS1"/>
    </source>
</evidence>
<feature type="region of interest" description="Disordered" evidence="1">
    <location>
        <begin position="323"/>
        <end position="349"/>
    </location>
</feature>
<feature type="compositionally biased region" description="Low complexity" evidence="1">
    <location>
        <begin position="63"/>
        <end position="75"/>
    </location>
</feature>
<accession>A0A8I6YF65</accession>
<reference evidence="2" key="2">
    <citation type="submission" date="2020-10" db="EMBL/GenBank/DDBJ databases">
        <authorList>
            <person name="Scholz U."/>
            <person name="Mascher M."/>
            <person name="Fiebig A."/>
        </authorList>
    </citation>
    <scope>NUCLEOTIDE SEQUENCE [LARGE SCALE GENOMIC DNA]</scope>
    <source>
        <strain evidence="2">cv. Morex</strain>
    </source>
</reference>
<evidence type="ECO:0000313" key="3">
    <source>
        <dbReference type="Proteomes" id="UP000011116"/>
    </source>
</evidence>
<proteinExistence type="predicted"/>
<reference evidence="2" key="3">
    <citation type="submission" date="2022-01" db="UniProtKB">
        <authorList>
            <consortium name="EnsemblPlants"/>
        </authorList>
    </citation>
    <scope>IDENTIFICATION</scope>
    <source>
        <strain evidence="2">subsp. vulgare</strain>
    </source>
</reference>
<dbReference type="EnsemblPlants" id="HORVU.MOREX.r3.7HG0686570.1">
    <property type="protein sequence ID" value="HORVU.MOREX.r3.7HG0686570.1.CDS1"/>
    <property type="gene ID" value="HORVU.MOREX.r3.7HG0686570"/>
</dbReference>
<feature type="region of interest" description="Disordered" evidence="1">
    <location>
        <begin position="246"/>
        <end position="271"/>
    </location>
</feature>
<feature type="compositionally biased region" description="Acidic residues" evidence="1">
    <location>
        <begin position="115"/>
        <end position="126"/>
    </location>
</feature>
<reference evidence="3" key="1">
    <citation type="journal article" date="2012" name="Nature">
        <title>A physical, genetic and functional sequence assembly of the barley genome.</title>
        <authorList>
            <consortium name="The International Barley Genome Sequencing Consortium"/>
            <person name="Mayer K.F."/>
            <person name="Waugh R."/>
            <person name="Brown J.W."/>
            <person name="Schulman A."/>
            <person name="Langridge P."/>
            <person name="Platzer M."/>
            <person name="Fincher G.B."/>
            <person name="Muehlbauer G.J."/>
            <person name="Sato K."/>
            <person name="Close T.J."/>
            <person name="Wise R.P."/>
            <person name="Stein N."/>
        </authorList>
    </citation>
    <scope>NUCLEOTIDE SEQUENCE [LARGE SCALE GENOMIC DNA]</scope>
    <source>
        <strain evidence="3">cv. Morex</strain>
    </source>
</reference>
<feature type="compositionally biased region" description="Low complexity" evidence="1">
    <location>
        <begin position="98"/>
        <end position="108"/>
    </location>
</feature>
<name>A0A8I6YF65_HORVV</name>
<dbReference type="Proteomes" id="UP000011116">
    <property type="component" value="Chromosome 7H"/>
</dbReference>
<protein>
    <submittedName>
        <fullName evidence="2">Uncharacterized protein</fullName>
    </submittedName>
</protein>
<dbReference type="Gramene" id="HORVU.MOREX.r3.7HG0686570.1">
    <property type="protein sequence ID" value="HORVU.MOREX.r3.7HG0686570.1.CDS1"/>
    <property type="gene ID" value="HORVU.MOREX.r3.7HG0686570"/>
</dbReference>
<sequence>MPNDEDPMPLDDNPHPLPGQLEQNNMLFALPPYPALGWNVVPPPPPPMPESSAQHDDGGWGWPPEAAPVQEPAAPDQDKESMVVDQPTSSNSVHEIVVVDPQPVAVDAAAKDDAAGEEAADDDADDAPAAPNGGNADVEEAAEYLAHEEEVAPEEEADDFNPLAIVPYQQPLSRSDQLLIGVVRVAYGPPLPRLVSWTRSFQALMGVFTSKDVPPHLDMPPAMPIVLPKRSWSLAFDEESTEPRIVYLDNNPAPPREVTASSDSISPPSGELFSFETPAARKRGPRKKATPIVDSSIRRCKRGSIKRDGFKPVLEELPMHVPKKRKPRAKLLDTPEVQAAPASSLEEALPHATPLRVIQEVGQSLRIAPEKL</sequence>
<evidence type="ECO:0000256" key="1">
    <source>
        <dbReference type="SAM" id="MobiDB-lite"/>
    </source>
</evidence>
<feature type="region of interest" description="Disordered" evidence="1">
    <location>
        <begin position="40"/>
        <end position="134"/>
    </location>
</feature>
<dbReference type="PANTHER" id="PTHR33075">
    <property type="entry name" value="OS02G0499800 PROTEIN"/>
    <property type="match status" value="1"/>
</dbReference>
<dbReference type="Gramene" id="HORVU.MOREX.r2.7HG0569980.1">
    <property type="protein sequence ID" value="HORVU.MOREX.r2.7HG0569980.1.CDS.1"/>
    <property type="gene ID" value="HORVU.MOREX.r2.7HG0569980"/>
</dbReference>